<feature type="transmembrane region" description="Helical" evidence="1">
    <location>
        <begin position="309"/>
        <end position="342"/>
    </location>
</feature>
<dbReference type="InterPro" id="IPR029044">
    <property type="entry name" value="Nucleotide-diphossugar_trans"/>
</dbReference>
<dbReference type="InterPro" id="IPR023981">
    <property type="entry name" value="MftF"/>
</dbReference>
<sequence>MTIRFVPDAQWFRSQKGNGVLAGSPLTYFGVTDAGSKILDAIESNADLPQNHSQLTDRLLATGAVHPAQSLEANSSDVTVVIPAFITDTQSHTNLENLIASLIGLAIVVVDDASPHPVHISGARVIRHDTNKGPAAARNTGIALVATKFVACVDADVSVTGEQLLTLAGYLADERVAMVAPRITCLNDKTFIGEFESLHSPLDLGSTPALVRPMSRVSYLPATVLVCNTNSLRTVGSFDESLRLGEDVDLVWRCTESGLWCRYVPAIECPHRARRSIRALFRQRFEYGSSAAALDQRHPHRASPLRAHALLLVAAMSILMGLLSVAVVFIALTILYFCWSLRSTKISMTSRTRLAWLGVTSTTKLLAQAIMRCWWPLFLLASLVSWRPGVMLTFSALVPSIFGLMRFKPNHPIRYLLVRIISDMSYASGVWAGAIRVRSVRCLLPVITVRRSISR</sequence>
<accession>A0A6J7TA83</accession>
<keyword evidence="1" id="KW-0812">Transmembrane</keyword>
<proteinExistence type="predicted"/>
<evidence type="ECO:0000313" key="3">
    <source>
        <dbReference type="EMBL" id="CAB5049850.1"/>
    </source>
</evidence>
<dbReference type="GO" id="GO:0016740">
    <property type="term" value="F:transferase activity"/>
    <property type="evidence" value="ECO:0007669"/>
    <property type="project" value="InterPro"/>
</dbReference>
<evidence type="ECO:0000256" key="1">
    <source>
        <dbReference type="SAM" id="Phobius"/>
    </source>
</evidence>
<keyword evidence="1" id="KW-1133">Transmembrane helix</keyword>
<dbReference type="NCBIfam" id="TIGR03965">
    <property type="entry name" value="mycofact_glyco"/>
    <property type="match status" value="1"/>
</dbReference>
<dbReference type="AlphaFoldDB" id="A0A6J7TA83"/>
<dbReference type="Gene3D" id="3.90.550.10">
    <property type="entry name" value="Spore Coat Polysaccharide Biosynthesis Protein SpsA, Chain A"/>
    <property type="match status" value="1"/>
</dbReference>
<feature type="domain" description="Glycosyltransferase 2-like" evidence="2">
    <location>
        <begin position="79"/>
        <end position="191"/>
    </location>
</feature>
<dbReference type="EMBL" id="CAFBQH010000045">
    <property type="protein sequence ID" value="CAB5049850.1"/>
    <property type="molecule type" value="Genomic_DNA"/>
</dbReference>
<gene>
    <name evidence="3" type="ORF">UFOPK4293_00861</name>
</gene>
<reference evidence="3" key="1">
    <citation type="submission" date="2020-05" db="EMBL/GenBank/DDBJ databases">
        <authorList>
            <person name="Chiriac C."/>
            <person name="Salcher M."/>
            <person name="Ghai R."/>
            <person name="Kavagutti S V."/>
        </authorList>
    </citation>
    <scope>NUCLEOTIDE SEQUENCE</scope>
</reference>
<keyword evidence="1" id="KW-0472">Membrane</keyword>
<dbReference type="PANTHER" id="PTHR43646:SF6">
    <property type="entry name" value="PRE-MYCOFACTOCIN GLYCOSYLTRANSFERASE"/>
    <property type="match status" value="1"/>
</dbReference>
<feature type="transmembrane region" description="Helical" evidence="1">
    <location>
        <begin position="354"/>
        <end position="377"/>
    </location>
</feature>
<protein>
    <submittedName>
        <fullName evidence="3">Unannotated protein</fullName>
    </submittedName>
</protein>
<dbReference type="PANTHER" id="PTHR43646">
    <property type="entry name" value="GLYCOSYLTRANSFERASE"/>
    <property type="match status" value="1"/>
</dbReference>
<organism evidence="3">
    <name type="scientific">freshwater metagenome</name>
    <dbReference type="NCBI Taxonomy" id="449393"/>
    <lineage>
        <taxon>unclassified sequences</taxon>
        <taxon>metagenomes</taxon>
        <taxon>ecological metagenomes</taxon>
    </lineage>
</organism>
<feature type="transmembrane region" description="Helical" evidence="1">
    <location>
        <begin position="389"/>
        <end position="407"/>
    </location>
</feature>
<name>A0A6J7TA83_9ZZZZ</name>
<dbReference type="Pfam" id="PF00535">
    <property type="entry name" value="Glycos_transf_2"/>
    <property type="match status" value="1"/>
</dbReference>
<dbReference type="InterPro" id="IPR001173">
    <property type="entry name" value="Glyco_trans_2-like"/>
</dbReference>
<dbReference type="SUPFAM" id="SSF53448">
    <property type="entry name" value="Nucleotide-diphospho-sugar transferases"/>
    <property type="match status" value="1"/>
</dbReference>
<evidence type="ECO:0000259" key="2">
    <source>
        <dbReference type="Pfam" id="PF00535"/>
    </source>
</evidence>